<sequence length="702" mass="76701">MSFKERKLIYFSMPGHGRRTQIGLARLDFADGVCVFGSLFSTSFLSGASTTTPAAAVPAAAVPAAATASPAPVSAAVPSALSSAPGAPKAVAISSPGVEVVVGAGALEEKSKFMPMVQHFEEKHGYERDVTLLGAPYDWRRTANMVEMDSYFANLTNLIEKSVNASGQKAFLVCHSMGNLIVNYFLNRRVGKEWQQKYLNGTINVSAPWAGSLMLVEQILSGPLPKMSLHFNLALIITVLQVFGIEFNGGCDANQQSLVHPFPTASEFNAKEMCRAIEGTSFHEQCLLLEVVKQKGFIPKHLRPPCLDSKLFEDNELPADKARVDGYYEGTTASNDVNPGEEYCASTYKMQDLDLNRSPNLELNRFQNLELNSVGQAEFSVDLLKAVYRTPTKGNRTKNTVLSPLSATIALALAYAGARGQTAAEFGKVLAGDSSDSTLHINFGKFLQEIASNQTDEASKKGNNFRFDGPPPEFMLRIANRIYLANTFNVLDEFKSVINTHYGDNFESIDFEQNVKATQASKLDMMQTRDEFFYVVENNFKMLGMAYVGEKANLFILLPNANDGLKALLNELKGAKLMELAQKSATTKVKVILPKFKIESSHQLKDVLPSLGIESAFDPTNADFSGISNPLPVYISKVIQKAMISIDENGTEAAAATAVFFLPGSSGWIPAPPSTFRAEHPFAFFRMYSQKHVMFSGVFMGE</sequence>
<dbReference type="SMART" id="SM00093">
    <property type="entry name" value="SERPIN"/>
    <property type="match status" value="1"/>
</dbReference>
<dbReference type="InterPro" id="IPR000215">
    <property type="entry name" value="Serpin_fam"/>
</dbReference>
<evidence type="ECO:0000313" key="4">
    <source>
        <dbReference type="Proteomes" id="UP000887572"/>
    </source>
</evidence>
<dbReference type="Pfam" id="PF02450">
    <property type="entry name" value="LCAT"/>
    <property type="match status" value="1"/>
</dbReference>
<dbReference type="SUPFAM" id="SSF53474">
    <property type="entry name" value="alpha/beta-Hydrolases"/>
    <property type="match status" value="1"/>
</dbReference>
<dbReference type="SUPFAM" id="SSF56574">
    <property type="entry name" value="Serpins"/>
    <property type="match status" value="1"/>
</dbReference>
<dbReference type="Pfam" id="PF00079">
    <property type="entry name" value="Serpin"/>
    <property type="match status" value="1"/>
</dbReference>
<dbReference type="InterPro" id="IPR003386">
    <property type="entry name" value="LACT/PDAT_acylTrfase"/>
</dbReference>
<reference evidence="5" key="1">
    <citation type="submission" date="2022-11" db="UniProtKB">
        <authorList>
            <consortium name="WormBaseParasite"/>
        </authorList>
    </citation>
    <scope>IDENTIFICATION</scope>
</reference>
<comment type="similarity">
    <text evidence="1 2">Belongs to the serpin family.</text>
</comment>
<dbReference type="AlphaFoldDB" id="A0A914H2C0"/>
<dbReference type="GO" id="GO:0006629">
    <property type="term" value="P:lipid metabolic process"/>
    <property type="evidence" value="ECO:0007669"/>
    <property type="project" value="InterPro"/>
</dbReference>
<dbReference type="InterPro" id="IPR029058">
    <property type="entry name" value="AB_hydrolase_fold"/>
</dbReference>
<name>A0A914H2C0_GLORO</name>
<dbReference type="PANTHER" id="PTHR11461:SF211">
    <property type="entry name" value="GH10112P-RELATED"/>
    <property type="match status" value="1"/>
</dbReference>
<dbReference type="PANTHER" id="PTHR11461">
    <property type="entry name" value="SERINE PROTEASE INHIBITOR, SERPIN"/>
    <property type="match status" value="1"/>
</dbReference>
<dbReference type="GO" id="GO:0005615">
    <property type="term" value="C:extracellular space"/>
    <property type="evidence" value="ECO:0007669"/>
    <property type="project" value="InterPro"/>
</dbReference>
<dbReference type="InterPro" id="IPR023796">
    <property type="entry name" value="Serpin_dom"/>
</dbReference>
<dbReference type="GO" id="GO:0008374">
    <property type="term" value="F:O-acyltransferase activity"/>
    <property type="evidence" value="ECO:0007669"/>
    <property type="project" value="InterPro"/>
</dbReference>
<evidence type="ECO:0000256" key="1">
    <source>
        <dbReference type="ARBA" id="ARBA00009500"/>
    </source>
</evidence>
<dbReference type="Gene3D" id="3.30.497.10">
    <property type="entry name" value="Antithrombin, subunit I, domain 2"/>
    <property type="match status" value="2"/>
</dbReference>
<feature type="domain" description="Serpin" evidence="3">
    <location>
        <begin position="381"/>
        <end position="702"/>
    </location>
</feature>
<dbReference type="WBParaSite" id="Gr19_v10_g12588.t1">
    <property type="protein sequence ID" value="Gr19_v10_g12588.t1"/>
    <property type="gene ID" value="Gr19_v10_g12588"/>
</dbReference>
<dbReference type="InterPro" id="IPR036186">
    <property type="entry name" value="Serpin_sf"/>
</dbReference>
<evidence type="ECO:0000313" key="5">
    <source>
        <dbReference type="WBParaSite" id="Gr19_v10_g12588.t1"/>
    </source>
</evidence>
<dbReference type="InterPro" id="IPR042185">
    <property type="entry name" value="Serpin_sf_2"/>
</dbReference>
<evidence type="ECO:0000259" key="3">
    <source>
        <dbReference type="SMART" id="SM00093"/>
    </source>
</evidence>
<dbReference type="CDD" id="cd00172">
    <property type="entry name" value="serpin"/>
    <property type="match status" value="1"/>
</dbReference>
<proteinExistence type="inferred from homology"/>
<dbReference type="InterPro" id="IPR042178">
    <property type="entry name" value="Serpin_sf_1"/>
</dbReference>
<accession>A0A914H2C0</accession>
<evidence type="ECO:0000256" key="2">
    <source>
        <dbReference type="RuleBase" id="RU000411"/>
    </source>
</evidence>
<dbReference type="Proteomes" id="UP000887572">
    <property type="component" value="Unplaced"/>
</dbReference>
<keyword evidence="4" id="KW-1185">Reference proteome</keyword>
<dbReference type="Gene3D" id="2.30.39.10">
    <property type="entry name" value="Alpha-1-antitrypsin, domain 1"/>
    <property type="match status" value="1"/>
</dbReference>
<organism evidence="4 5">
    <name type="scientific">Globodera rostochiensis</name>
    <name type="common">Golden nematode worm</name>
    <name type="synonym">Heterodera rostochiensis</name>
    <dbReference type="NCBI Taxonomy" id="31243"/>
    <lineage>
        <taxon>Eukaryota</taxon>
        <taxon>Metazoa</taxon>
        <taxon>Ecdysozoa</taxon>
        <taxon>Nematoda</taxon>
        <taxon>Chromadorea</taxon>
        <taxon>Rhabditida</taxon>
        <taxon>Tylenchina</taxon>
        <taxon>Tylenchomorpha</taxon>
        <taxon>Tylenchoidea</taxon>
        <taxon>Heteroderidae</taxon>
        <taxon>Heteroderinae</taxon>
        <taxon>Globodera</taxon>
    </lineage>
</organism>
<protein>
    <submittedName>
        <fullName evidence="5">Serpin domain-containing protein</fullName>
    </submittedName>
</protein>
<dbReference type="Gene3D" id="3.40.50.1820">
    <property type="entry name" value="alpha/beta hydrolase"/>
    <property type="match status" value="1"/>
</dbReference>
<dbReference type="GO" id="GO:0004867">
    <property type="term" value="F:serine-type endopeptidase inhibitor activity"/>
    <property type="evidence" value="ECO:0007669"/>
    <property type="project" value="InterPro"/>
</dbReference>